<evidence type="ECO:0000256" key="5">
    <source>
        <dbReference type="ARBA" id="ARBA00022989"/>
    </source>
</evidence>
<keyword evidence="9" id="KW-1185">Reference proteome</keyword>
<evidence type="ECO:0000256" key="1">
    <source>
        <dbReference type="ARBA" id="ARBA00004127"/>
    </source>
</evidence>
<feature type="transmembrane region" description="Helical" evidence="7">
    <location>
        <begin position="350"/>
        <end position="370"/>
    </location>
</feature>
<dbReference type="InterPro" id="IPR006043">
    <property type="entry name" value="NCS2"/>
</dbReference>
<reference evidence="8 9" key="2">
    <citation type="journal article" date="2024" name="Int. J. Syst. Evol. Microbiol.">
        <title>Promethearchaeum syntrophicum gen. nov., sp. nov., an anaerobic, obligately syntrophic archaeon, the first isolate of the lineage 'Asgard' archaea, and proposal of the new archaeal phylum Promethearchaeota phyl. nov. and kingdom Promethearchaeati regn. nov.</title>
        <authorList>
            <person name="Imachi H."/>
            <person name="Nobu M.K."/>
            <person name="Kato S."/>
            <person name="Takaki Y."/>
            <person name="Miyazaki M."/>
            <person name="Miyata M."/>
            <person name="Ogawara M."/>
            <person name="Saito Y."/>
            <person name="Sakai S."/>
            <person name="Tahara Y.O."/>
            <person name="Takano Y."/>
            <person name="Tasumi E."/>
            <person name="Uematsu K."/>
            <person name="Yoshimura T."/>
            <person name="Itoh T."/>
            <person name="Ohkuma M."/>
            <person name="Takai K."/>
        </authorList>
    </citation>
    <scope>NUCLEOTIDE SEQUENCE [LARGE SCALE GENOMIC DNA]</scope>
    <source>
        <strain evidence="8 9">MK-D1</strain>
    </source>
</reference>
<feature type="transmembrane region" description="Helical" evidence="7">
    <location>
        <begin position="423"/>
        <end position="442"/>
    </location>
</feature>
<feature type="transmembrane region" description="Helical" evidence="7">
    <location>
        <begin position="164"/>
        <end position="183"/>
    </location>
</feature>
<dbReference type="OrthoDB" id="27788at2157"/>
<keyword evidence="4 7" id="KW-0812">Transmembrane</keyword>
<dbReference type="GO" id="GO:0012505">
    <property type="term" value="C:endomembrane system"/>
    <property type="evidence" value="ECO:0007669"/>
    <property type="project" value="UniProtKB-SubCell"/>
</dbReference>
<feature type="transmembrane region" description="Helical" evidence="7">
    <location>
        <begin position="17"/>
        <end position="38"/>
    </location>
</feature>
<evidence type="ECO:0000313" key="8">
    <source>
        <dbReference type="EMBL" id="QEE15834.1"/>
    </source>
</evidence>
<feature type="transmembrane region" description="Helical" evidence="7">
    <location>
        <begin position="190"/>
        <end position="209"/>
    </location>
</feature>
<feature type="transmembrane region" description="Helical" evidence="7">
    <location>
        <begin position="45"/>
        <end position="67"/>
    </location>
</feature>
<gene>
    <name evidence="8" type="ORF">DSAG12_01661</name>
</gene>
<sequence length="443" mass="47287">MGLFNLKENKTTVKTEIIAGITTFMTMAYIIIVNPAILEGAGLEFTGILFATVLISGVMSIVMGLISNNPYAVAPGMGLNAYVAYTVYTGGITWAEVMGAIIIAGAMLTIMSFTPVSSGLLKAIPKSLRFGLAAGIGIFLVIIGFSDSGIIVTGSATILELGPVNLQFGLFMFGLILTSFLMIKKVKGSFLIGIVGTALLGGLFSIVGWGTTFIDSTFEPIVVDWANIFALPNTVYLFDFDLGAILNPALIIPIFTLAFTDLFDSISTFLGVSEVGGLLDEEGNPKNFKRTLIADSLTTMMSGFAGTSDATTYIESAAGVEQGGRTGLTAIVTGLCFLPFMFFSPLLSAIPGYSTGPILVLLGVLMFRPLMSLDWSDYEEAIPAFVAMIMIPLAYSITYGIIFGILFYVLLKIFAKKAKEINAWLWVTFAFAILAFVADNFLL</sequence>
<dbReference type="RefSeq" id="WP_147662732.1">
    <property type="nucleotide sequence ID" value="NZ_CP042905.2"/>
</dbReference>
<dbReference type="AlphaFoldDB" id="A0A5B9D9J8"/>
<protein>
    <submittedName>
        <fullName evidence="8">NCS2 family permease</fullName>
    </submittedName>
</protein>
<dbReference type="GO" id="GO:0005886">
    <property type="term" value="C:plasma membrane"/>
    <property type="evidence" value="ECO:0007669"/>
    <property type="project" value="TreeGrafter"/>
</dbReference>
<keyword evidence="5 7" id="KW-1133">Transmembrane helix</keyword>
<dbReference type="Proteomes" id="UP000321408">
    <property type="component" value="Chromosome"/>
</dbReference>
<keyword evidence="6 7" id="KW-0472">Membrane</keyword>
<evidence type="ECO:0000256" key="3">
    <source>
        <dbReference type="ARBA" id="ARBA00022448"/>
    </source>
</evidence>
<name>A0A5B9D9J8_9ARCH</name>
<comment type="subcellular location">
    <subcellularLocation>
        <location evidence="1">Endomembrane system</location>
        <topology evidence="1">Multi-pass membrane protein</topology>
    </subcellularLocation>
</comment>
<dbReference type="PANTHER" id="PTHR43337">
    <property type="entry name" value="XANTHINE/URACIL PERMEASE C887.17-RELATED"/>
    <property type="match status" value="1"/>
</dbReference>
<organism evidence="8 9">
    <name type="scientific">Promethearchaeum syntrophicum</name>
    <dbReference type="NCBI Taxonomy" id="2594042"/>
    <lineage>
        <taxon>Archaea</taxon>
        <taxon>Promethearchaeati</taxon>
        <taxon>Promethearchaeota</taxon>
        <taxon>Promethearchaeia</taxon>
        <taxon>Promethearchaeales</taxon>
        <taxon>Promethearchaeaceae</taxon>
        <taxon>Promethearchaeum</taxon>
    </lineage>
</organism>
<dbReference type="PANTHER" id="PTHR43337:SF1">
    <property type="entry name" value="XANTHINE_URACIL PERMEASE C887.17-RELATED"/>
    <property type="match status" value="1"/>
</dbReference>
<dbReference type="GO" id="GO:0005345">
    <property type="term" value="F:purine nucleobase transmembrane transporter activity"/>
    <property type="evidence" value="ECO:0007669"/>
    <property type="project" value="TreeGrafter"/>
</dbReference>
<comment type="similarity">
    <text evidence="2">Belongs to the nucleobase:cation symporter-2 (NCS2) (TC 2.A.40) family. Azg-like subfamily.</text>
</comment>
<feature type="transmembrane region" description="Helical" evidence="7">
    <location>
        <begin position="382"/>
        <end position="411"/>
    </location>
</feature>
<evidence type="ECO:0000256" key="6">
    <source>
        <dbReference type="ARBA" id="ARBA00023136"/>
    </source>
</evidence>
<feature type="transmembrane region" description="Helical" evidence="7">
    <location>
        <begin position="87"/>
        <end position="110"/>
    </location>
</feature>
<reference evidence="8 9" key="1">
    <citation type="journal article" date="2020" name="Nature">
        <title>Isolation of an archaeon at the prokaryote-eukaryote interface.</title>
        <authorList>
            <person name="Imachi H."/>
            <person name="Nobu M.K."/>
            <person name="Nakahara N."/>
            <person name="Morono Y."/>
            <person name="Ogawara M."/>
            <person name="Takaki Y."/>
            <person name="Takano Y."/>
            <person name="Uematsu K."/>
            <person name="Ikuta T."/>
            <person name="Ito M."/>
            <person name="Matsui Y."/>
            <person name="Miyazaki M."/>
            <person name="Murata K."/>
            <person name="Saito Y."/>
            <person name="Sakai S."/>
            <person name="Song C."/>
            <person name="Tasumi E."/>
            <person name="Yamanaka Y."/>
            <person name="Yamaguchi T."/>
            <person name="Kamagata Y."/>
            <person name="Tamaki H."/>
            <person name="Takai K."/>
        </authorList>
    </citation>
    <scope>NUCLEOTIDE SEQUENCE [LARGE SCALE GENOMIC DNA]</scope>
    <source>
        <strain evidence="8 9">MK-D1</strain>
    </source>
</reference>
<dbReference type="InterPro" id="IPR045018">
    <property type="entry name" value="Azg-like"/>
</dbReference>
<evidence type="ECO:0000256" key="7">
    <source>
        <dbReference type="SAM" id="Phobius"/>
    </source>
</evidence>
<dbReference type="EMBL" id="CP042905">
    <property type="protein sequence ID" value="QEE15834.1"/>
    <property type="molecule type" value="Genomic_DNA"/>
</dbReference>
<evidence type="ECO:0000256" key="4">
    <source>
        <dbReference type="ARBA" id="ARBA00022692"/>
    </source>
</evidence>
<feature type="transmembrane region" description="Helical" evidence="7">
    <location>
        <begin position="130"/>
        <end position="152"/>
    </location>
</feature>
<evidence type="ECO:0000256" key="2">
    <source>
        <dbReference type="ARBA" id="ARBA00005697"/>
    </source>
</evidence>
<dbReference type="GeneID" id="41329653"/>
<evidence type="ECO:0000313" key="9">
    <source>
        <dbReference type="Proteomes" id="UP000321408"/>
    </source>
</evidence>
<accession>A0A5B9D9J8</accession>
<dbReference type="KEGG" id="psyt:DSAG12_01661"/>
<dbReference type="Pfam" id="PF00860">
    <property type="entry name" value="Xan_ur_permease"/>
    <property type="match status" value="1"/>
</dbReference>
<proteinExistence type="inferred from homology"/>
<keyword evidence="3" id="KW-0813">Transport</keyword>